<proteinExistence type="predicted"/>
<dbReference type="InterPro" id="IPR036163">
    <property type="entry name" value="HMA_dom_sf"/>
</dbReference>
<feature type="compositionally biased region" description="Acidic residues" evidence="2">
    <location>
        <begin position="265"/>
        <end position="279"/>
    </location>
</feature>
<dbReference type="InterPro" id="IPR006121">
    <property type="entry name" value="HMA_dom"/>
</dbReference>
<dbReference type="CDD" id="cd00371">
    <property type="entry name" value="HMA"/>
    <property type="match status" value="1"/>
</dbReference>
<evidence type="ECO:0000256" key="1">
    <source>
        <dbReference type="ARBA" id="ARBA00022723"/>
    </source>
</evidence>
<evidence type="ECO:0000259" key="3">
    <source>
        <dbReference type="PROSITE" id="PS50846"/>
    </source>
</evidence>
<name>A0A5S9XYJ4_ARATH</name>
<dbReference type="PROSITE" id="PS50846">
    <property type="entry name" value="HMA_2"/>
    <property type="match status" value="1"/>
</dbReference>
<reference evidence="4 5" key="1">
    <citation type="submission" date="2019-12" db="EMBL/GenBank/DDBJ databases">
        <authorList>
            <person name="Jiao W.-B."/>
            <person name="Schneeberger K."/>
        </authorList>
    </citation>
    <scope>NUCLEOTIDE SEQUENCE [LARGE SCALE GENOMIC DNA]</scope>
    <source>
        <strain evidence="5">cv. C24</strain>
    </source>
</reference>
<dbReference type="Gene3D" id="3.30.70.100">
    <property type="match status" value="1"/>
</dbReference>
<feature type="compositionally biased region" description="Polar residues" evidence="2">
    <location>
        <begin position="247"/>
        <end position="258"/>
    </location>
</feature>
<dbReference type="ExpressionAtlas" id="A0A5S9XYJ4">
    <property type="expression patterns" value="baseline and differential"/>
</dbReference>
<dbReference type="OrthoDB" id="603535at2759"/>
<keyword evidence="1" id="KW-0479">Metal-binding</keyword>
<dbReference type="AlphaFoldDB" id="A0A5S9XYJ4"/>
<sequence length="310" mass="35595">MGDLQIVPVYNKVEAQYVEMMVPLYSYGCEKKVKRALSHLKGIYSVKVDYYNQKVTVWGICNKLDVLAMVKKKRKEARFWNVEEEENNNPESVDDCIVVKEDTIIKTSFDTDKSSAFYTYSTTPPRFSIRPPMSLIRTSSFTWKAVKKTESFEKNKVITLYLPVHCTELRRSSTIFSDKALVPLSETEVTDTKTIMRTRSGRSTKTRSVPSHPIPIAVAESANPESDNDSVATTTEVRTQRRPCQSVGESSRPKQNTLNKKKEEEENDSTQVIDEEEEENARRKKRCIHNLRKAIQNLKECVDILEGFVF</sequence>
<dbReference type="Pfam" id="PF00403">
    <property type="entry name" value="HMA"/>
    <property type="match status" value="1"/>
</dbReference>
<dbReference type="PANTHER" id="PTHR22814:SF305">
    <property type="entry name" value="HEAVY METAL TRANSPORT_DETOXIFICATION SUPERFAMILY PROTEIN"/>
    <property type="match status" value="1"/>
</dbReference>
<feature type="region of interest" description="Disordered" evidence="2">
    <location>
        <begin position="220"/>
        <end position="283"/>
    </location>
</feature>
<evidence type="ECO:0000313" key="5">
    <source>
        <dbReference type="Proteomes" id="UP000434276"/>
    </source>
</evidence>
<gene>
    <name evidence="4" type="ORF">C24_LOCUS19424</name>
</gene>
<dbReference type="PANTHER" id="PTHR22814">
    <property type="entry name" value="COPPER TRANSPORT PROTEIN ATOX1-RELATED"/>
    <property type="match status" value="1"/>
</dbReference>
<feature type="region of interest" description="Disordered" evidence="2">
    <location>
        <begin position="195"/>
        <end position="214"/>
    </location>
</feature>
<protein>
    <recommendedName>
        <fullName evidence="3">HMA domain-containing protein</fullName>
    </recommendedName>
</protein>
<dbReference type="EMBL" id="CACSHJ010000095">
    <property type="protein sequence ID" value="CAA0396703.1"/>
    <property type="molecule type" value="Genomic_DNA"/>
</dbReference>
<dbReference type="Proteomes" id="UP000434276">
    <property type="component" value="Unassembled WGS sequence"/>
</dbReference>
<evidence type="ECO:0000313" key="4">
    <source>
        <dbReference type="EMBL" id="CAA0396703.1"/>
    </source>
</evidence>
<accession>A0A5S9XYJ4</accession>
<dbReference type="GO" id="GO:0046872">
    <property type="term" value="F:metal ion binding"/>
    <property type="evidence" value="ECO:0007669"/>
    <property type="project" value="UniProtKB-KW"/>
</dbReference>
<dbReference type="SUPFAM" id="SSF55008">
    <property type="entry name" value="HMA, heavy metal-associated domain"/>
    <property type="match status" value="1"/>
</dbReference>
<feature type="compositionally biased region" description="Polar residues" evidence="2">
    <location>
        <begin position="223"/>
        <end position="237"/>
    </location>
</feature>
<feature type="domain" description="HMA" evidence="3">
    <location>
        <begin position="15"/>
        <end position="82"/>
    </location>
</feature>
<evidence type="ECO:0000256" key="2">
    <source>
        <dbReference type="SAM" id="MobiDB-lite"/>
    </source>
</evidence>
<organism evidence="4 5">
    <name type="scientific">Arabidopsis thaliana</name>
    <name type="common">Mouse-ear cress</name>
    <dbReference type="NCBI Taxonomy" id="3702"/>
    <lineage>
        <taxon>Eukaryota</taxon>
        <taxon>Viridiplantae</taxon>
        <taxon>Streptophyta</taxon>
        <taxon>Embryophyta</taxon>
        <taxon>Tracheophyta</taxon>
        <taxon>Spermatophyta</taxon>
        <taxon>Magnoliopsida</taxon>
        <taxon>eudicotyledons</taxon>
        <taxon>Gunneridae</taxon>
        <taxon>Pentapetalae</taxon>
        <taxon>rosids</taxon>
        <taxon>malvids</taxon>
        <taxon>Brassicales</taxon>
        <taxon>Brassicaceae</taxon>
        <taxon>Camelineae</taxon>
        <taxon>Arabidopsis</taxon>
    </lineage>
</organism>